<dbReference type="SUPFAM" id="SSF49313">
    <property type="entry name" value="Cadherin-like"/>
    <property type="match status" value="5"/>
</dbReference>
<dbReference type="InterPro" id="IPR013783">
    <property type="entry name" value="Ig-like_fold"/>
</dbReference>
<feature type="domain" description="Dystroglycan-type cadherin-like" evidence="2">
    <location>
        <begin position="770"/>
        <end position="860"/>
    </location>
</feature>
<dbReference type="AlphaFoldDB" id="A0A7W6ES17"/>
<dbReference type="Gene3D" id="3.20.20.80">
    <property type="entry name" value="Glycosidases"/>
    <property type="match status" value="1"/>
</dbReference>
<protein>
    <recommendedName>
        <fullName evidence="2">Dystroglycan-type cadherin-like domain-containing protein</fullName>
    </recommendedName>
</protein>
<feature type="signal peptide" evidence="1">
    <location>
        <begin position="1"/>
        <end position="22"/>
    </location>
</feature>
<dbReference type="Gene3D" id="2.60.40.10">
    <property type="entry name" value="Immunoglobulins"/>
    <property type="match status" value="5"/>
</dbReference>
<dbReference type="RefSeq" id="WP_183976756.1">
    <property type="nucleotide sequence ID" value="NZ_JACIBY010000009.1"/>
</dbReference>
<evidence type="ECO:0000256" key="1">
    <source>
        <dbReference type="SAM" id="SignalP"/>
    </source>
</evidence>
<keyword evidence="4" id="KW-1185">Reference proteome</keyword>
<feature type="domain" description="Dystroglycan-type cadherin-like" evidence="2">
    <location>
        <begin position="471"/>
        <end position="561"/>
    </location>
</feature>
<reference evidence="3 4" key="1">
    <citation type="submission" date="2020-08" db="EMBL/GenBank/DDBJ databases">
        <title>Genomic Encyclopedia of Type Strains, Phase IV (KMG-IV): sequencing the most valuable type-strain genomes for metagenomic binning, comparative biology and taxonomic classification.</title>
        <authorList>
            <person name="Goeker M."/>
        </authorList>
    </citation>
    <scope>NUCLEOTIDE SEQUENCE [LARGE SCALE GENOMIC DNA]</scope>
    <source>
        <strain evidence="3 4">DSM 17976</strain>
    </source>
</reference>
<feature type="chain" id="PRO_5031087851" description="Dystroglycan-type cadherin-like domain-containing protein" evidence="1">
    <location>
        <begin position="23"/>
        <end position="1256"/>
    </location>
</feature>
<dbReference type="Pfam" id="PF05345">
    <property type="entry name" value="He_PIG"/>
    <property type="match status" value="5"/>
</dbReference>
<comment type="caution">
    <text evidence="3">The sequence shown here is derived from an EMBL/GenBank/DDBJ whole genome shotgun (WGS) entry which is preliminary data.</text>
</comment>
<gene>
    <name evidence="3" type="ORF">FHS57_004044</name>
</gene>
<dbReference type="InterPro" id="IPR017853">
    <property type="entry name" value="GH"/>
</dbReference>
<feature type="domain" description="Dystroglycan-type cadherin-like" evidence="2">
    <location>
        <begin position="863"/>
        <end position="955"/>
    </location>
</feature>
<name>A0A7W6ES17_9BACT</name>
<evidence type="ECO:0000259" key="2">
    <source>
        <dbReference type="SMART" id="SM00736"/>
    </source>
</evidence>
<proteinExistence type="predicted"/>
<dbReference type="Proteomes" id="UP000541352">
    <property type="component" value="Unassembled WGS sequence"/>
</dbReference>
<accession>A0A7W6ES17</accession>
<keyword evidence="1" id="KW-0732">Signal</keyword>
<dbReference type="SUPFAM" id="SSF51445">
    <property type="entry name" value="(Trans)glycosidases"/>
    <property type="match status" value="1"/>
</dbReference>
<dbReference type="SMART" id="SM00736">
    <property type="entry name" value="CADG"/>
    <property type="match status" value="5"/>
</dbReference>
<dbReference type="GO" id="GO:0016020">
    <property type="term" value="C:membrane"/>
    <property type="evidence" value="ECO:0007669"/>
    <property type="project" value="InterPro"/>
</dbReference>
<dbReference type="GO" id="GO:0005509">
    <property type="term" value="F:calcium ion binding"/>
    <property type="evidence" value="ECO:0007669"/>
    <property type="project" value="InterPro"/>
</dbReference>
<feature type="domain" description="Dystroglycan-type cadherin-like" evidence="2">
    <location>
        <begin position="679"/>
        <end position="769"/>
    </location>
</feature>
<dbReference type="InterPro" id="IPR006644">
    <property type="entry name" value="Cadg"/>
</dbReference>
<organism evidence="3 4">
    <name type="scientific">Runella defluvii</name>
    <dbReference type="NCBI Taxonomy" id="370973"/>
    <lineage>
        <taxon>Bacteria</taxon>
        <taxon>Pseudomonadati</taxon>
        <taxon>Bacteroidota</taxon>
        <taxon>Cytophagia</taxon>
        <taxon>Cytophagales</taxon>
        <taxon>Spirosomataceae</taxon>
        <taxon>Runella</taxon>
    </lineage>
</organism>
<evidence type="ECO:0000313" key="4">
    <source>
        <dbReference type="Proteomes" id="UP000541352"/>
    </source>
</evidence>
<feature type="domain" description="Dystroglycan-type cadherin-like" evidence="2">
    <location>
        <begin position="956"/>
        <end position="1046"/>
    </location>
</feature>
<dbReference type="EMBL" id="JACIBY010000009">
    <property type="protein sequence ID" value="MBB3840031.1"/>
    <property type="molecule type" value="Genomic_DNA"/>
</dbReference>
<sequence>MIIRVARILCVLAWVVSLKTSAKINSDPFTSPQPHHFVADDNQRYLCVALLNTTEGDEHGLNVIREAAKQGCNAAMITVRWDVVYPQVSSSANWVQFDNQVKLCKELGLKIFFRIHLARCCNRNEGFWTENEASKDQQGRVFKEIFSMAHQSSVTKALGFVKEVSQRYVSYLQEGRVLCVAATTTTTQEAGYHYEGYIPNGNIGYGDPYLSLYDYTPTMLTGYQSWLAAKYGSLKGINDAWKSDYSAIGDIQPITTDYSHPENKRWSDWYIYRHTLLKNFLDGVSSTVKGVNANYKVINDFGSVHDGLSFRRGTLAFKDLARNVDGTKINDSQYYNHYFSADVLRGSMGDKWIMNEAFREPDLSQFGMEQMLGQHFERGCKLVNVVINNTADLNWFSPMIKSVATNWLSKPMTPIVNKQKMVVKLSELVRTGSYGIPGYNNRWEEKRVSGPVEIQLVEDLLGEPEVNQPPVVKTALSDYTITAGFDATYTIPEGSFQDPDGSIESYAVSGLPTGFYFDKNTIRGNSLIVGTYKITVTATDLYDASTSTTFNLKVVAQKPSTLALFKAGNYLNRTFLRNVKDRDTLNLNDLNFLTNFIATPDASAKAVIMKLTGPVNQTRTETDVPFALFGDDGGTTLKLGNYQLVLEAYNSTSIVPANGVGRTTINFVVANLRVNQAPVVVTKITDQQATINRNFIFIIPTSTFQDKDGQISRLVVTGLPAGMVANSGVISGAPTVAGNFTVTVEAFDNENASVKTQFLLKVLSVNQSPIVVTTIPDQVTVVQQAYEYEITPNIFRDNDGYIVRVLVQNLPQGITYANNKLSGKAATAGDYKVTVRGIDNENASVETSFQLSVRSISSNLPPVATTTLPTQRVVVGNPFSYTLPQGLFRDPEGGTVRLEVSNLPSGFVYANGAIIGTSSVAGEYKIVVRGYDGLGAFGETTLTLWVTLSNGNIPPVIVTQIPDQEAVVGEAFSLNIDVNGFRDPDGILFGVLVRNLPPGLSFQGGSIVGTPTTVGNYTVTVRAIDNQGAIVDEFFVIKVSESTPMTANLVFSLFKAGGSSSRRFIRTLRDGDRISLSSVQTIATFVNIFAESSQAVDRIEFSMTGTKVQSFSDAAAPYGLFDDNGGFSAELGTYKLTAKAIRANKVIGESTITFTLIAGNARIGEEEAEVVEVWSAYPNPFVSVLKMTLPDTYKPESTTFSIVTLAGFMMPVPQVRWQGREAELELAPLQLTKGTYLLQTSHPDMPTKVIKVLKQE</sequence>
<dbReference type="InterPro" id="IPR015919">
    <property type="entry name" value="Cadherin-like_sf"/>
</dbReference>
<evidence type="ECO:0000313" key="3">
    <source>
        <dbReference type="EMBL" id="MBB3840031.1"/>
    </source>
</evidence>